<dbReference type="GO" id="GO:0016887">
    <property type="term" value="F:ATP hydrolysis activity"/>
    <property type="evidence" value="ECO:0007669"/>
    <property type="project" value="InterPro"/>
</dbReference>
<evidence type="ECO:0000313" key="7">
    <source>
        <dbReference type="EMBL" id="AQZ49922.1"/>
    </source>
</evidence>
<name>A0A1U9YX29_9HYPH</name>
<dbReference type="Pfam" id="PF00005">
    <property type="entry name" value="ABC_tran"/>
    <property type="match status" value="1"/>
</dbReference>
<dbReference type="eggNOG" id="COG0410">
    <property type="taxonomic scope" value="Bacteria"/>
</dbReference>
<dbReference type="OrthoDB" id="7828906at2"/>
<dbReference type="SUPFAM" id="SSF52540">
    <property type="entry name" value="P-loop containing nucleoside triphosphate hydrolases"/>
    <property type="match status" value="1"/>
</dbReference>
<dbReference type="STRING" id="1122214.Mame_00539"/>
<dbReference type="PROSITE" id="PS50893">
    <property type="entry name" value="ABC_TRANSPORTER_2"/>
    <property type="match status" value="1"/>
</dbReference>
<dbReference type="PROSITE" id="PS00211">
    <property type="entry name" value="ABC_TRANSPORTER_1"/>
    <property type="match status" value="1"/>
</dbReference>
<dbReference type="InterPro" id="IPR052156">
    <property type="entry name" value="BCAA_Transport_ATP-bd_LivF"/>
</dbReference>
<accession>A0A1U9YX29</accession>
<dbReference type="Gene3D" id="3.40.50.300">
    <property type="entry name" value="P-loop containing nucleotide triphosphate hydrolases"/>
    <property type="match status" value="1"/>
</dbReference>
<dbReference type="GO" id="GO:0015807">
    <property type="term" value="P:L-amino acid transport"/>
    <property type="evidence" value="ECO:0007669"/>
    <property type="project" value="TreeGrafter"/>
</dbReference>
<keyword evidence="4" id="KW-0067">ATP-binding</keyword>
<dbReference type="RefSeq" id="WP_018066261.1">
    <property type="nucleotide sequence ID" value="NZ_AQWH01000021.1"/>
</dbReference>
<evidence type="ECO:0000313" key="8">
    <source>
        <dbReference type="Proteomes" id="UP000191135"/>
    </source>
</evidence>
<dbReference type="InterPro" id="IPR017871">
    <property type="entry name" value="ABC_transporter-like_CS"/>
</dbReference>
<dbReference type="InterPro" id="IPR003439">
    <property type="entry name" value="ABC_transporter-like_ATP-bd"/>
</dbReference>
<proteinExistence type="inferred from homology"/>
<dbReference type="AlphaFoldDB" id="A0A1U9YX29"/>
<keyword evidence="2" id="KW-0813">Transport</keyword>
<dbReference type="EMBL" id="CP020330">
    <property type="protein sequence ID" value="AQZ49922.1"/>
    <property type="molecule type" value="Genomic_DNA"/>
</dbReference>
<dbReference type="KEGG" id="mmed:Mame_00539"/>
<keyword evidence="5" id="KW-0029">Amino-acid transport</keyword>
<reference evidence="7 8" key="1">
    <citation type="submission" date="2017-03" db="EMBL/GenBank/DDBJ databases">
        <title>Foreign affairs: Plasmid Transfer between Roseobacters and Rhizobia.</title>
        <authorList>
            <person name="Bartling P."/>
            <person name="Bunk B."/>
            <person name="Overmann J."/>
            <person name="Brinkmann H."/>
            <person name="Petersen J."/>
        </authorList>
    </citation>
    <scope>NUCLEOTIDE SEQUENCE [LARGE SCALE GENOMIC DNA]</scope>
    <source>
        <strain evidence="7 8">MACL11</strain>
    </source>
</reference>
<dbReference type="CDD" id="cd03224">
    <property type="entry name" value="ABC_TM1139_LivF_branched"/>
    <property type="match status" value="1"/>
</dbReference>
<dbReference type="GO" id="GO:0015658">
    <property type="term" value="F:branched-chain amino acid transmembrane transporter activity"/>
    <property type="evidence" value="ECO:0007669"/>
    <property type="project" value="TreeGrafter"/>
</dbReference>
<evidence type="ECO:0000256" key="3">
    <source>
        <dbReference type="ARBA" id="ARBA00022741"/>
    </source>
</evidence>
<evidence type="ECO:0000256" key="2">
    <source>
        <dbReference type="ARBA" id="ARBA00022448"/>
    </source>
</evidence>
<evidence type="ECO:0000256" key="1">
    <source>
        <dbReference type="ARBA" id="ARBA00005417"/>
    </source>
</evidence>
<keyword evidence="3" id="KW-0547">Nucleotide-binding</keyword>
<evidence type="ECO:0000256" key="4">
    <source>
        <dbReference type="ARBA" id="ARBA00022840"/>
    </source>
</evidence>
<sequence length="244" mass="26195">MTDLLTISDLSVFYGASAQAVDSVSFSVPTGSVVALLGANGAGKTSIMKAIAGLIPAEGRQVFEGEDVSGLSARERVKRGIVYVPEGREIVGDMTVRENLTLGGYHLSGRERKSRAEMVLDLFPEIANKADRHAWRLSGGEQQMLAIGRGLMAKPRLLLLDEPSLGLAPMLVRRVFDRLGSFRSESDLAIVLVEQNLAMTMRICDELHFLRGGRIVGHRTAAELSDSAARQEAIDAYLGAASAA</sequence>
<organism evidence="7 8">
    <name type="scientific">Martelella mediterranea DSM 17316</name>
    <dbReference type="NCBI Taxonomy" id="1122214"/>
    <lineage>
        <taxon>Bacteria</taxon>
        <taxon>Pseudomonadati</taxon>
        <taxon>Pseudomonadota</taxon>
        <taxon>Alphaproteobacteria</taxon>
        <taxon>Hyphomicrobiales</taxon>
        <taxon>Aurantimonadaceae</taxon>
        <taxon>Martelella</taxon>
    </lineage>
</organism>
<protein>
    <submittedName>
        <fullName evidence="7">LIV-I protein F</fullName>
    </submittedName>
</protein>
<comment type="similarity">
    <text evidence="1">Belongs to the ABC transporter superfamily.</text>
</comment>
<dbReference type="GO" id="GO:0005524">
    <property type="term" value="F:ATP binding"/>
    <property type="evidence" value="ECO:0007669"/>
    <property type="project" value="UniProtKB-KW"/>
</dbReference>
<gene>
    <name evidence="7" type="primary">livF_5</name>
    <name evidence="7" type="ORF">Mame_00539</name>
</gene>
<dbReference type="PANTHER" id="PTHR43820:SF4">
    <property type="entry name" value="HIGH-AFFINITY BRANCHED-CHAIN AMINO ACID TRANSPORT ATP-BINDING PROTEIN LIVF"/>
    <property type="match status" value="1"/>
</dbReference>
<dbReference type="Proteomes" id="UP000191135">
    <property type="component" value="Chromosome"/>
</dbReference>
<dbReference type="InterPro" id="IPR027417">
    <property type="entry name" value="P-loop_NTPase"/>
</dbReference>
<dbReference type="PANTHER" id="PTHR43820">
    <property type="entry name" value="HIGH-AFFINITY BRANCHED-CHAIN AMINO ACID TRANSPORT ATP-BINDING PROTEIN LIVF"/>
    <property type="match status" value="1"/>
</dbReference>
<evidence type="ECO:0000259" key="6">
    <source>
        <dbReference type="PROSITE" id="PS50893"/>
    </source>
</evidence>
<dbReference type="InterPro" id="IPR003593">
    <property type="entry name" value="AAA+_ATPase"/>
</dbReference>
<dbReference type="SMART" id="SM00382">
    <property type="entry name" value="AAA"/>
    <property type="match status" value="1"/>
</dbReference>
<evidence type="ECO:0000256" key="5">
    <source>
        <dbReference type="ARBA" id="ARBA00022970"/>
    </source>
</evidence>
<feature type="domain" description="ABC transporter" evidence="6">
    <location>
        <begin position="5"/>
        <end position="237"/>
    </location>
</feature>
<keyword evidence="8" id="KW-1185">Reference proteome</keyword>